<evidence type="ECO:0000256" key="6">
    <source>
        <dbReference type="ARBA" id="ARBA00022840"/>
    </source>
</evidence>
<feature type="domain" description="NB-ARC" evidence="7">
    <location>
        <begin position="149"/>
        <end position="309"/>
    </location>
</feature>
<dbReference type="GO" id="GO:0006952">
    <property type="term" value="P:defense response"/>
    <property type="evidence" value="ECO:0007669"/>
    <property type="project" value="UniProtKB-KW"/>
</dbReference>
<keyword evidence="5" id="KW-0611">Plant defense</keyword>
<gene>
    <name evidence="9" type="ORF">ES332_A10G244100v1</name>
</gene>
<organism evidence="9 10">
    <name type="scientific">Gossypium tomentosum</name>
    <name type="common">Hawaiian cotton</name>
    <name type="synonym">Gossypium sandvicense</name>
    <dbReference type="NCBI Taxonomy" id="34277"/>
    <lineage>
        <taxon>Eukaryota</taxon>
        <taxon>Viridiplantae</taxon>
        <taxon>Streptophyta</taxon>
        <taxon>Embryophyta</taxon>
        <taxon>Tracheophyta</taxon>
        <taxon>Spermatophyta</taxon>
        <taxon>Magnoliopsida</taxon>
        <taxon>eudicotyledons</taxon>
        <taxon>Gunneridae</taxon>
        <taxon>Pentapetalae</taxon>
        <taxon>rosids</taxon>
        <taxon>malvids</taxon>
        <taxon>Malvales</taxon>
        <taxon>Malvaceae</taxon>
        <taxon>Malvoideae</taxon>
        <taxon>Gossypium</taxon>
    </lineage>
</organism>
<dbReference type="FunFam" id="3.40.50.300:FF:001091">
    <property type="entry name" value="Probable disease resistance protein At1g61300"/>
    <property type="match status" value="1"/>
</dbReference>
<dbReference type="InterPro" id="IPR001611">
    <property type="entry name" value="Leu-rich_rpt"/>
</dbReference>
<evidence type="ECO:0000313" key="9">
    <source>
        <dbReference type="EMBL" id="TYI07691.1"/>
    </source>
</evidence>
<dbReference type="AlphaFoldDB" id="A0A5D2NUA1"/>
<dbReference type="Gene3D" id="3.80.10.10">
    <property type="entry name" value="Ribonuclease Inhibitor"/>
    <property type="match status" value="3"/>
</dbReference>
<dbReference type="Gene3D" id="1.10.8.430">
    <property type="entry name" value="Helical domain of apoptotic protease-activating factors"/>
    <property type="match status" value="1"/>
</dbReference>
<proteinExistence type="inferred from homology"/>
<dbReference type="GO" id="GO:0005524">
    <property type="term" value="F:ATP binding"/>
    <property type="evidence" value="ECO:0007669"/>
    <property type="project" value="UniProtKB-KW"/>
</dbReference>
<comment type="similarity">
    <text evidence="1">Belongs to the disease resistance NB-LRR family.</text>
</comment>
<sequence length="936" mass="107534">MAELIWPILDVIKFIGRNASKYLKFQRKFTEYVDDFNQAQADLHAKEADFQQQLKDEHQFGKMPKQEVERWFEKVEQKLGHAQHVEDKISKGKYLFRSCLGKLVDEATQAMKEVHAEGNFSGGLVVNDPSTIAVNLPTPEVVGAINVREEIYQYLMGDAVGLIGVWGMGGIGKTTIMKDVHNRLLKESKFRKLIWVTVSQDFDIRRLQNNIASQLERNLSDDEDTIVRAGKLSEMLRGQMRHVLILDDVWRSFSLEDVGILEPTTYNRCKLVLTTRSERVVESMGFKKVKVPCFSMEEAMNLFLSKVGQDMLPNPTLESLMKLAVRECDGLSLAVVTLAGCMRGKSDPRMWENAIDELRGYIRNIHDMEDKVYGCLKFSYDRLQRVDQDCLFIKAMEGSSHSILQKLEENCLLERVQDRPCIKMHDLVRDMALHITRKRFLVKAGMQLEELPNEEDWGEDLEKVSLMHNRSSTIPQMMNSPKFPKLTTLLLSWNSLKEIPESFFEHFPNLKILDLSYTRLESLPNSISFLEKLTVLLLRGCWCLKSLPCLSKLQALKKLDLGRSGIEEIPQGWEILVNLRYLNLQRTSRLIEIPTGTLSKLCRLQYLAIHFKLESEEELRELNKLEVFEGRFHNVGDLNTFASKRKTLYKFSILVCYHMTDLHPTTSSNLVRFEDVTFDIGGEIILPYGIEQLSLLRCWGVRSINDIGLRNATDLKVCELRACRKLESVISSQCDQLQTLESLYLSGLDNLKVIVEVGAGAGAGESSVGLFSSLKEITLNDCNKIKKLFSADWVLSNLEEISVMNCRELEEIITESEQKRLGSNNDTIKFPFPKLRRLELSNLVQLHRICSENGVMDCDSLQFIRISFCPKLKRIPLYLPQLEIDDEGKLSPSNSLQRIQVYPIDWWEAVEWGHPNFNIKNVVRPLLRFGDDRGWF</sequence>
<dbReference type="Proteomes" id="UP000322667">
    <property type="component" value="Chromosome A10"/>
</dbReference>
<evidence type="ECO:0000256" key="1">
    <source>
        <dbReference type="ARBA" id="ARBA00008894"/>
    </source>
</evidence>
<evidence type="ECO:0000259" key="8">
    <source>
        <dbReference type="Pfam" id="PF23247"/>
    </source>
</evidence>
<dbReference type="InterPro" id="IPR002182">
    <property type="entry name" value="NB-ARC"/>
</dbReference>
<evidence type="ECO:0000313" key="10">
    <source>
        <dbReference type="Proteomes" id="UP000322667"/>
    </source>
</evidence>
<keyword evidence="4" id="KW-0547">Nucleotide-binding</keyword>
<dbReference type="Pfam" id="PF00931">
    <property type="entry name" value="NB-ARC"/>
    <property type="match status" value="1"/>
</dbReference>
<feature type="domain" description="Disease resistance protein At4g27190-like leucine-rich repeats" evidence="8">
    <location>
        <begin position="770"/>
        <end position="875"/>
    </location>
</feature>
<keyword evidence="10" id="KW-1185">Reference proteome</keyword>
<dbReference type="SUPFAM" id="SSF52540">
    <property type="entry name" value="P-loop containing nucleoside triphosphate hydrolases"/>
    <property type="match status" value="1"/>
</dbReference>
<dbReference type="InterPro" id="IPR042197">
    <property type="entry name" value="Apaf_helical"/>
</dbReference>
<evidence type="ECO:0000256" key="3">
    <source>
        <dbReference type="ARBA" id="ARBA00022737"/>
    </source>
</evidence>
<dbReference type="InterPro" id="IPR027417">
    <property type="entry name" value="P-loop_NTPase"/>
</dbReference>
<evidence type="ECO:0000259" key="7">
    <source>
        <dbReference type="Pfam" id="PF00931"/>
    </source>
</evidence>
<dbReference type="Gene3D" id="3.40.50.300">
    <property type="entry name" value="P-loop containing nucleotide triphosphate hydrolases"/>
    <property type="match status" value="1"/>
</dbReference>
<dbReference type="EMBL" id="CM017619">
    <property type="protein sequence ID" value="TYI07691.1"/>
    <property type="molecule type" value="Genomic_DNA"/>
</dbReference>
<evidence type="ECO:0000256" key="5">
    <source>
        <dbReference type="ARBA" id="ARBA00022821"/>
    </source>
</evidence>
<name>A0A5D2NUA1_GOSTO</name>
<evidence type="ECO:0000256" key="4">
    <source>
        <dbReference type="ARBA" id="ARBA00022741"/>
    </source>
</evidence>
<dbReference type="SMART" id="SM00369">
    <property type="entry name" value="LRR_TYP"/>
    <property type="match status" value="4"/>
</dbReference>
<dbReference type="InterPro" id="IPR050905">
    <property type="entry name" value="Plant_NBS-LRR"/>
</dbReference>
<dbReference type="InterPro" id="IPR057135">
    <property type="entry name" value="At4g27190-like_LRR"/>
</dbReference>
<dbReference type="Pfam" id="PF23247">
    <property type="entry name" value="LRR_RPS2"/>
    <property type="match status" value="1"/>
</dbReference>
<dbReference type="PANTHER" id="PTHR33463:SF217">
    <property type="entry name" value="DISEASE RESISTANCE PROTEIN RPS2-LIKE"/>
    <property type="match status" value="1"/>
</dbReference>
<dbReference type="PANTHER" id="PTHR33463">
    <property type="entry name" value="NB-ARC DOMAIN-CONTAINING PROTEIN-RELATED"/>
    <property type="match status" value="1"/>
</dbReference>
<accession>A0A5D2NUA1</accession>
<keyword evidence="6" id="KW-0067">ATP-binding</keyword>
<keyword evidence="3" id="KW-0677">Repeat</keyword>
<dbReference type="Pfam" id="PF13855">
    <property type="entry name" value="LRR_8"/>
    <property type="match status" value="1"/>
</dbReference>
<dbReference type="InterPro" id="IPR032675">
    <property type="entry name" value="LRR_dom_sf"/>
</dbReference>
<evidence type="ECO:0000256" key="2">
    <source>
        <dbReference type="ARBA" id="ARBA00022614"/>
    </source>
</evidence>
<dbReference type="PROSITE" id="PS51450">
    <property type="entry name" value="LRR"/>
    <property type="match status" value="2"/>
</dbReference>
<protein>
    <submittedName>
        <fullName evidence="9">Uncharacterized protein</fullName>
    </submittedName>
</protein>
<dbReference type="PRINTS" id="PR00364">
    <property type="entry name" value="DISEASERSIST"/>
</dbReference>
<dbReference type="SUPFAM" id="SSF52058">
    <property type="entry name" value="L domain-like"/>
    <property type="match status" value="1"/>
</dbReference>
<dbReference type="GO" id="GO:0043531">
    <property type="term" value="F:ADP binding"/>
    <property type="evidence" value="ECO:0007669"/>
    <property type="project" value="InterPro"/>
</dbReference>
<keyword evidence="2" id="KW-0433">Leucine-rich repeat</keyword>
<dbReference type="InterPro" id="IPR003591">
    <property type="entry name" value="Leu-rich_rpt_typical-subtyp"/>
</dbReference>
<reference evidence="9 10" key="1">
    <citation type="submission" date="2019-07" db="EMBL/GenBank/DDBJ databases">
        <title>WGS assembly of Gossypium tomentosum.</title>
        <authorList>
            <person name="Chen Z.J."/>
            <person name="Sreedasyam A."/>
            <person name="Ando A."/>
            <person name="Song Q."/>
            <person name="De L."/>
            <person name="Hulse-Kemp A."/>
            <person name="Ding M."/>
            <person name="Ye W."/>
            <person name="Kirkbride R."/>
            <person name="Jenkins J."/>
            <person name="Plott C."/>
            <person name="Lovell J."/>
            <person name="Lin Y.-M."/>
            <person name="Vaughn R."/>
            <person name="Liu B."/>
            <person name="Li W."/>
            <person name="Simpson S."/>
            <person name="Scheffler B."/>
            <person name="Saski C."/>
            <person name="Grover C."/>
            <person name="Hu G."/>
            <person name="Conover J."/>
            <person name="Carlson J."/>
            <person name="Shu S."/>
            <person name="Boston L."/>
            <person name="Williams M."/>
            <person name="Peterson D."/>
            <person name="Mcgee K."/>
            <person name="Jones D."/>
            <person name="Wendel J."/>
            <person name="Stelly D."/>
            <person name="Grimwood J."/>
            <person name="Schmutz J."/>
        </authorList>
    </citation>
    <scope>NUCLEOTIDE SEQUENCE [LARGE SCALE GENOMIC DNA]</scope>
    <source>
        <strain evidence="9">7179.01</strain>
    </source>
</reference>